<protein>
    <submittedName>
        <fullName evidence="1">Uncharacterized protein</fullName>
    </submittedName>
</protein>
<dbReference type="EMBL" id="LXQA011098579">
    <property type="protein sequence ID" value="MCI84753.1"/>
    <property type="molecule type" value="Genomic_DNA"/>
</dbReference>
<feature type="non-terminal residue" evidence="1">
    <location>
        <position position="1"/>
    </location>
</feature>
<organism evidence="1 2">
    <name type="scientific">Trifolium medium</name>
    <dbReference type="NCBI Taxonomy" id="97028"/>
    <lineage>
        <taxon>Eukaryota</taxon>
        <taxon>Viridiplantae</taxon>
        <taxon>Streptophyta</taxon>
        <taxon>Embryophyta</taxon>
        <taxon>Tracheophyta</taxon>
        <taxon>Spermatophyta</taxon>
        <taxon>Magnoliopsida</taxon>
        <taxon>eudicotyledons</taxon>
        <taxon>Gunneridae</taxon>
        <taxon>Pentapetalae</taxon>
        <taxon>rosids</taxon>
        <taxon>fabids</taxon>
        <taxon>Fabales</taxon>
        <taxon>Fabaceae</taxon>
        <taxon>Papilionoideae</taxon>
        <taxon>50 kb inversion clade</taxon>
        <taxon>NPAAA clade</taxon>
        <taxon>Hologalegina</taxon>
        <taxon>IRL clade</taxon>
        <taxon>Trifolieae</taxon>
        <taxon>Trifolium</taxon>
    </lineage>
</organism>
<dbReference type="AlphaFoldDB" id="A0A392VBG5"/>
<accession>A0A392VBG5</accession>
<sequence length="50" mass="5810">LERVGSKYNELKAAFDDYKNKYALQVDLVKTLDEVEAHLDVVTKERDLLL</sequence>
<name>A0A392VBG5_9FABA</name>
<comment type="caution">
    <text evidence="1">The sequence shown here is derived from an EMBL/GenBank/DDBJ whole genome shotgun (WGS) entry which is preliminary data.</text>
</comment>
<dbReference type="Proteomes" id="UP000265520">
    <property type="component" value="Unassembled WGS sequence"/>
</dbReference>
<evidence type="ECO:0000313" key="2">
    <source>
        <dbReference type="Proteomes" id="UP000265520"/>
    </source>
</evidence>
<evidence type="ECO:0000313" key="1">
    <source>
        <dbReference type="EMBL" id="MCI84753.1"/>
    </source>
</evidence>
<proteinExistence type="predicted"/>
<reference evidence="1 2" key="1">
    <citation type="journal article" date="2018" name="Front. Plant Sci.">
        <title>Red Clover (Trifolium pratense) and Zigzag Clover (T. medium) - A Picture of Genomic Similarities and Differences.</title>
        <authorList>
            <person name="Dluhosova J."/>
            <person name="Istvanek J."/>
            <person name="Nedelnik J."/>
            <person name="Repkova J."/>
        </authorList>
    </citation>
    <scope>NUCLEOTIDE SEQUENCE [LARGE SCALE GENOMIC DNA]</scope>
    <source>
        <strain evidence="2">cv. 10/8</strain>
        <tissue evidence="1">Leaf</tissue>
    </source>
</reference>
<keyword evidence="2" id="KW-1185">Reference proteome</keyword>